<proteinExistence type="predicted"/>
<dbReference type="Gene3D" id="3.40.109.10">
    <property type="entry name" value="NADH Oxidase"/>
    <property type="match status" value="1"/>
</dbReference>
<accession>A0A1H0GYM4</accession>
<dbReference type="RefSeq" id="WP_090843150.1">
    <property type="nucleotide sequence ID" value="NZ_FNIL01000007.1"/>
</dbReference>
<evidence type="ECO:0000313" key="1">
    <source>
        <dbReference type="EMBL" id="SDO11973.1"/>
    </source>
</evidence>
<dbReference type="PANTHER" id="PTHR43821:SF1">
    <property type="entry name" value="NAD(P)H NITROREDUCTASE YDJA-RELATED"/>
    <property type="match status" value="1"/>
</dbReference>
<dbReference type="OrthoDB" id="9804207at2"/>
<reference evidence="2" key="1">
    <citation type="submission" date="2016-10" db="EMBL/GenBank/DDBJ databases">
        <authorList>
            <person name="Varghese N."/>
            <person name="Submissions S."/>
        </authorList>
    </citation>
    <scope>NUCLEOTIDE SEQUENCE [LARGE SCALE GENOMIC DNA]</scope>
    <source>
        <strain evidence="2">CGMCC 1.10369</strain>
    </source>
</reference>
<dbReference type="InterPro" id="IPR000415">
    <property type="entry name" value="Nitroreductase-like"/>
</dbReference>
<dbReference type="InterPro" id="IPR052530">
    <property type="entry name" value="NAD(P)H_nitroreductase"/>
</dbReference>
<dbReference type="EMBL" id="FNIL01000007">
    <property type="protein sequence ID" value="SDO11973.1"/>
    <property type="molecule type" value="Genomic_DNA"/>
</dbReference>
<dbReference type="Proteomes" id="UP000198778">
    <property type="component" value="Unassembled WGS sequence"/>
</dbReference>
<dbReference type="AlphaFoldDB" id="A0A1H0GYM4"/>
<protein>
    <submittedName>
        <fullName evidence="1">Nitroreductase family protein</fullName>
    </submittedName>
</protein>
<organism evidence="1 2">
    <name type="scientific">Alkalicoccus daliensis</name>
    <dbReference type="NCBI Taxonomy" id="745820"/>
    <lineage>
        <taxon>Bacteria</taxon>
        <taxon>Bacillati</taxon>
        <taxon>Bacillota</taxon>
        <taxon>Bacilli</taxon>
        <taxon>Bacillales</taxon>
        <taxon>Bacillaceae</taxon>
        <taxon>Alkalicoccus</taxon>
    </lineage>
</organism>
<dbReference type="STRING" id="745820.SAMN04488053_10796"/>
<name>A0A1H0GYM4_9BACI</name>
<dbReference type="PANTHER" id="PTHR43821">
    <property type="entry name" value="NAD(P)H NITROREDUCTASE YDJA-RELATED"/>
    <property type="match status" value="1"/>
</dbReference>
<gene>
    <name evidence="1" type="ORF">SAMN04488053_10796</name>
</gene>
<keyword evidence="2" id="KW-1185">Reference proteome</keyword>
<dbReference type="GO" id="GO:0016491">
    <property type="term" value="F:oxidoreductase activity"/>
    <property type="evidence" value="ECO:0007669"/>
    <property type="project" value="InterPro"/>
</dbReference>
<dbReference type="SUPFAM" id="SSF55469">
    <property type="entry name" value="FMN-dependent nitroreductase-like"/>
    <property type="match status" value="1"/>
</dbReference>
<sequence length="190" mass="22422">MMTPTEASMMKTVISQMIREHRMMNKFSNREVNESCMRELLQQTSLEADEQLHENWRFLIFSGNKKEIFSKELIQTAYTRKAKEKYPETLSHYYMKIPMHVLVIAKNSRTPAAENRKFNQVTSFIQALQRNAWKEKLGIVWKTNEYHWSKNAEDVFELKSGEEIKGTLHVGYLQDDDYFVQTGVKLESIS</sequence>
<evidence type="ECO:0000313" key="2">
    <source>
        <dbReference type="Proteomes" id="UP000198778"/>
    </source>
</evidence>